<keyword evidence="4 8" id="KW-0808">Transferase</keyword>
<keyword evidence="10" id="KW-1185">Reference proteome</keyword>
<evidence type="ECO:0000256" key="2">
    <source>
        <dbReference type="ARBA" id="ARBA00007647"/>
    </source>
</evidence>
<keyword evidence="7" id="KW-0472">Membrane</keyword>
<protein>
    <recommendedName>
        <fullName evidence="8">Glycosyltransferase family 92 protein</fullName>
        <ecNumber evidence="8">2.4.1.-</ecNumber>
    </recommendedName>
</protein>
<gene>
    <name evidence="9" type="ORF">CYNAS_LOCUS16604</name>
</gene>
<organism evidence="9 10">
    <name type="scientific">Cylicocyclus nassatus</name>
    <name type="common">Nematode worm</name>
    <dbReference type="NCBI Taxonomy" id="53992"/>
    <lineage>
        <taxon>Eukaryota</taxon>
        <taxon>Metazoa</taxon>
        <taxon>Ecdysozoa</taxon>
        <taxon>Nematoda</taxon>
        <taxon>Chromadorea</taxon>
        <taxon>Rhabditida</taxon>
        <taxon>Rhabditina</taxon>
        <taxon>Rhabditomorpha</taxon>
        <taxon>Strongyloidea</taxon>
        <taxon>Strongylidae</taxon>
        <taxon>Cylicocyclus</taxon>
    </lineage>
</organism>
<dbReference type="PANTHER" id="PTHR21461:SF40">
    <property type="entry name" value="GLYCOSYLTRANSFERASE FAMILY 92 PROTEIN"/>
    <property type="match status" value="1"/>
</dbReference>
<comment type="subcellular location">
    <subcellularLocation>
        <location evidence="1">Membrane</location>
        <topology evidence="1">Single-pass membrane protein</topology>
    </subcellularLocation>
</comment>
<dbReference type="GO" id="GO:0016757">
    <property type="term" value="F:glycosyltransferase activity"/>
    <property type="evidence" value="ECO:0007669"/>
    <property type="project" value="UniProtKB-UniRule"/>
</dbReference>
<evidence type="ECO:0000256" key="6">
    <source>
        <dbReference type="ARBA" id="ARBA00022989"/>
    </source>
</evidence>
<dbReference type="EMBL" id="CATQJL010000305">
    <property type="protein sequence ID" value="CAJ0604621.1"/>
    <property type="molecule type" value="Genomic_DNA"/>
</dbReference>
<dbReference type="AlphaFoldDB" id="A0AA36H5Q1"/>
<dbReference type="GO" id="GO:0005737">
    <property type="term" value="C:cytoplasm"/>
    <property type="evidence" value="ECO:0007669"/>
    <property type="project" value="TreeGrafter"/>
</dbReference>
<dbReference type="PANTHER" id="PTHR21461">
    <property type="entry name" value="GLYCOSYLTRANSFERASE FAMILY 92 PROTEIN"/>
    <property type="match status" value="1"/>
</dbReference>
<evidence type="ECO:0000256" key="4">
    <source>
        <dbReference type="ARBA" id="ARBA00022679"/>
    </source>
</evidence>
<evidence type="ECO:0000256" key="8">
    <source>
        <dbReference type="RuleBase" id="RU366017"/>
    </source>
</evidence>
<dbReference type="EC" id="2.4.1.-" evidence="8"/>
<name>A0AA36H5Q1_CYLNA</name>
<dbReference type="Pfam" id="PF01697">
    <property type="entry name" value="Glyco_transf_92"/>
    <property type="match status" value="1"/>
</dbReference>
<dbReference type="InterPro" id="IPR008166">
    <property type="entry name" value="Glyco_transf_92"/>
</dbReference>
<evidence type="ECO:0000313" key="10">
    <source>
        <dbReference type="Proteomes" id="UP001176961"/>
    </source>
</evidence>
<keyword evidence="6" id="KW-1133">Transmembrane helix</keyword>
<comment type="caution">
    <text evidence="9">The sequence shown here is derived from an EMBL/GenBank/DDBJ whole genome shotgun (WGS) entry which is preliminary data.</text>
</comment>
<evidence type="ECO:0000256" key="1">
    <source>
        <dbReference type="ARBA" id="ARBA00004167"/>
    </source>
</evidence>
<reference evidence="9" key="1">
    <citation type="submission" date="2023-07" db="EMBL/GenBank/DDBJ databases">
        <authorList>
            <consortium name="CYATHOMIX"/>
        </authorList>
    </citation>
    <scope>NUCLEOTIDE SEQUENCE</scope>
    <source>
        <strain evidence="9">N/A</strain>
    </source>
</reference>
<dbReference type="Proteomes" id="UP001176961">
    <property type="component" value="Unassembled WGS sequence"/>
</dbReference>
<sequence length="156" mass="18134">MLAENIEHYKLQKVDHFYLYIKDSDAYLYKDCLQRSRYHSEYAIFSDLDERITPMISGITLREYVGDHIYQLKVLQGTTTLLKHLPTLIFTNSTIISPPGTLDKCILNPTMVFIMDVHNVAVFLQGDGRIYRVPPEHALIRFEVNDTPENHVDFEA</sequence>
<evidence type="ECO:0000256" key="7">
    <source>
        <dbReference type="ARBA" id="ARBA00023136"/>
    </source>
</evidence>
<proteinExistence type="inferred from homology"/>
<evidence type="ECO:0000256" key="3">
    <source>
        <dbReference type="ARBA" id="ARBA00022676"/>
    </source>
</evidence>
<accession>A0AA36H5Q1</accession>
<comment type="similarity">
    <text evidence="2 8">Belongs to the glycosyltransferase 92 family.</text>
</comment>
<keyword evidence="5" id="KW-0812">Transmembrane</keyword>
<dbReference type="GO" id="GO:0016020">
    <property type="term" value="C:membrane"/>
    <property type="evidence" value="ECO:0007669"/>
    <property type="project" value="UniProtKB-SubCell"/>
</dbReference>
<keyword evidence="3 8" id="KW-0328">Glycosyltransferase</keyword>
<evidence type="ECO:0000313" key="9">
    <source>
        <dbReference type="EMBL" id="CAJ0604621.1"/>
    </source>
</evidence>
<evidence type="ECO:0000256" key="5">
    <source>
        <dbReference type="ARBA" id="ARBA00022692"/>
    </source>
</evidence>